<reference evidence="3 4" key="1">
    <citation type="submission" date="2022-01" db="EMBL/GenBank/DDBJ databases">
        <title>Whole genome-based taxonomy of the Shewanellaceae.</title>
        <authorList>
            <person name="Martin-Rodriguez A.J."/>
        </authorList>
    </citation>
    <scope>NUCLEOTIDE SEQUENCE [LARGE SCALE GENOMIC DNA]</scope>
    <source>
        <strain evidence="3 4">DSM 17177</strain>
    </source>
</reference>
<evidence type="ECO:0000259" key="2">
    <source>
        <dbReference type="Pfam" id="PF05618"/>
    </source>
</evidence>
<dbReference type="PANTHER" id="PTHR38037">
    <property type="entry name" value="ZN_PROTEASE DOMAIN-CONTAINING PROTEIN"/>
    <property type="match status" value="1"/>
</dbReference>
<organism evidence="3 4">
    <name type="scientific">Shewanella surugensis</name>
    <dbReference type="NCBI Taxonomy" id="212020"/>
    <lineage>
        <taxon>Bacteria</taxon>
        <taxon>Pseudomonadati</taxon>
        <taxon>Pseudomonadota</taxon>
        <taxon>Gammaproteobacteria</taxon>
        <taxon>Alteromonadales</taxon>
        <taxon>Shewanellaceae</taxon>
        <taxon>Shewanella</taxon>
    </lineage>
</organism>
<accession>A0ABT0LB14</accession>
<dbReference type="InterPro" id="IPR021109">
    <property type="entry name" value="Peptidase_aspartic_dom_sf"/>
</dbReference>
<dbReference type="Pfam" id="PF05618">
    <property type="entry name" value="Zn_protease"/>
    <property type="match status" value="1"/>
</dbReference>
<keyword evidence="4" id="KW-1185">Reference proteome</keyword>
<proteinExistence type="predicted"/>
<keyword evidence="1" id="KW-0732">Signal</keyword>
<name>A0ABT0LB14_9GAMM</name>
<dbReference type="RefSeq" id="WP_248940039.1">
    <property type="nucleotide sequence ID" value="NZ_JAKIKS010000030.1"/>
</dbReference>
<dbReference type="InterPro" id="IPR008503">
    <property type="entry name" value="Asp_endopeptidase"/>
</dbReference>
<feature type="domain" description="Retropepsin-like aspartic endopeptidase" evidence="2">
    <location>
        <begin position="113"/>
        <end position="248"/>
    </location>
</feature>
<dbReference type="EMBL" id="JAKIKS010000030">
    <property type="protein sequence ID" value="MCL1124764.1"/>
    <property type="molecule type" value="Genomic_DNA"/>
</dbReference>
<evidence type="ECO:0000313" key="4">
    <source>
        <dbReference type="Proteomes" id="UP001203423"/>
    </source>
</evidence>
<evidence type="ECO:0000313" key="3">
    <source>
        <dbReference type="EMBL" id="MCL1124764.1"/>
    </source>
</evidence>
<dbReference type="SUPFAM" id="SSF50630">
    <property type="entry name" value="Acid proteases"/>
    <property type="match status" value="1"/>
</dbReference>
<feature type="chain" id="PRO_5045720117" evidence="1">
    <location>
        <begin position="18"/>
        <end position="258"/>
    </location>
</feature>
<dbReference type="Gene3D" id="2.40.70.10">
    <property type="entry name" value="Acid Proteases"/>
    <property type="match status" value="1"/>
</dbReference>
<gene>
    <name evidence="3" type="ORF">L2764_09840</name>
</gene>
<dbReference type="PROSITE" id="PS51257">
    <property type="entry name" value="PROKAR_LIPOPROTEIN"/>
    <property type="match status" value="1"/>
</dbReference>
<comment type="caution">
    <text evidence="3">The sequence shown here is derived from an EMBL/GenBank/DDBJ whole genome shotgun (WGS) entry which is preliminary data.</text>
</comment>
<protein>
    <submittedName>
        <fullName evidence="3">RimK/LysX family protein</fullName>
    </submittedName>
</protein>
<feature type="signal peptide" evidence="1">
    <location>
        <begin position="1"/>
        <end position="17"/>
    </location>
</feature>
<sequence length="258" mass="28081">MLKRMTCIIALSSLTAACVTKEAVTPAPTPVDAAALQASLAKQKESILSSINSGTASQQASLNELNSQLALLQGQVEALKVAATAQSKKPVAQVSQPKDLKKIDASPLGDKFILGAVERVYVDEVKASFNTRIDTGAESSSLDSRNIVLFERDGNSWVRFDVFVDGPNKPAKTFEAKVARFVRIKQDADDGSDRRPVILAHLKIGQYEAQTELNLVNRSHLDYPLLLGRKFMQDIAVVDVGRTFIHGKKGPNTMNYNK</sequence>
<evidence type="ECO:0000256" key="1">
    <source>
        <dbReference type="SAM" id="SignalP"/>
    </source>
</evidence>
<dbReference type="PANTHER" id="PTHR38037:SF2">
    <property type="entry name" value="ATP-DEPENDENT ZINC PROTEASE DOMAIN-CONTAINING PROTEIN-RELATED"/>
    <property type="match status" value="1"/>
</dbReference>
<dbReference type="Proteomes" id="UP001203423">
    <property type="component" value="Unassembled WGS sequence"/>
</dbReference>